<keyword evidence="2" id="KW-0560">Oxidoreductase</keyword>
<accession>A0AAD9S5J8</accession>
<comment type="similarity">
    <text evidence="1">Belongs to the oxygen-dependent FAD-linked oxidoreductase family.</text>
</comment>
<protein>
    <recommendedName>
        <fullName evidence="5">FAD-binding PCMH-type domain-containing protein</fullName>
    </recommendedName>
</protein>
<dbReference type="PANTHER" id="PTHR13878">
    <property type="entry name" value="GULONOLACTONE OXIDASE"/>
    <property type="match status" value="1"/>
</dbReference>
<organism evidence="6 7">
    <name type="scientific">Phomopsis amygdali</name>
    <name type="common">Fusicoccum amygdali</name>
    <dbReference type="NCBI Taxonomy" id="1214568"/>
    <lineage>
        <taxon>Eukaryota</taxon>
        <taxon>Fungi</taxon>
        <taxon>Dikarya</taxon>
        <taxon>Ascomycota</taxon>
        <taxon>Pezizomycotina</taxon>
        <taxon>Sordariomycetes</taxon>
        <taxon>Sordariomycetidae</taxon>
        <taxon>Diaporthales</taxon>
        <taxon>Diaporthaceae</taxon>
        <taxon>Diaporthe</taxon>
    </lineage>
</organism>
<dbReference type="PANTHER" id="PTHR13878:SF91">
    <property type="entry name" value="FAD BINDING DOMAIN PROTEIN (AFU_ORTHOLOGUE AFUA_6G12070)-RELATED"/>
    <property type="match status" value="1"/>
</dbReference>
<dbReference type="EMBL" id="JAUJFL010000007">
    <property type="protein sequence ID" value="KAK2599741.1"/>
    <property type="molecule type" value="Genomic_DNA"/>
</dbReference>
<proteinExistence type="inferred from homology"/>
<comment type="caution">
    <text evidence="6">The sequence shown here is derived from an EMBL/GenBank/DDBJ whole genome shotgun (WGS) entry which is preliminary data.</text>
</comment>
<dbReference type="InterPro" id="IPR016169">
    <property type="entry name" value="FAD-bd_PCMH_sub2"/>
</dbReference>
<dbReference type="InterPro" id="IPR036318">
    <property type="entry name" value="FAD-bd_PCMH-like_sf"/>
</dbReference>
<feature type="signal peptide" evidence="4">
    <location>
        <begin position="1"/>
        <end position="24"/>
    </location>
</feature>
<gene>
    <name evidence="6" type="ORF">N8I77_011471</name>
</gene>
<dbReference type="AlphaFoldDB" id="A0AAD9S5J8"/>
<evidence type="ECO:0000313" key="7">
    <source>
        <dbReference type="Proteomes" id="UP001265746"/>
    </source>
</evidence>
<dbReference type="InterPro" id="IPR006094">
    <property type="entry name" value="Oxid_FAD_bind_N"/>
</dbReference>
<reference evidence="6" key="1">
    <citation type="submission" date="2023-06" db="EMBL/GenBank/DDBJ databases">
        <authorList>
            <person name="Noh H."/>
        </authorList>
    </citation>
    <scope>NUCLEOTIDE SEQUENCE</scope>
    <source>
        <strain evidence="6">DUCC20226</strain>
    </source>
</reference>
<keyword evidence="3" id="KW-0175">Coiled coil</keyword>
<evidence type="ECO:0000256" key="2">
    <source>
        <dbReference type="ARBA" id="ARBA00023002"/>
    </source>
</evidence>
<dbReference type="Pfam" id="PF01565">
    <property type="entry name" value="FAD_binding_4"/>
    <property type="match status" value="1"/>
</dbReference>
<feature type="chain" id="PRO_5041995746" description="FAD-binding PCMH-type domain-containing protein" evidence="4">
    <location>
        <begin position="25"/>
        <end position="837"/>
    </location>
</feature>
<keyword evidence="7" id="KW-1185">Reference proteome</keyword>
<dbReference type="GO" id="GO:0071949">
    <property type="term" value="F:FAD binding"/>
    <property type="evidence" value="ECO:0007669"/>
    <property type="project" value="InterPro"/>
</dbReference>
<evidence type="ECO:0000256" key="1">
    <source>
        <dbReference type="ARBA" id="ARBA00005466"/>
    </source>
</evidence>
<dbReference type="Pfam" id="PF08031">
    <property type="entry name" value="BBE"/>
    <property type="match status" value="1"/>
</dbReference>
<dbReference type="InterPro" id="IPR050432">
    <property type="entry name" value="FAD-linked_Oxidoreductases_BP"/>
</dbReference>
<dbReference type="GO" id="GO:0016491">
    <property type="term" value="F:oxidoreductase activity"/>
    <property type="evidence" value="ECO:0007669"/>
    <property type="project" value="UniProtKB-KW"/>
</dbReference>
<feature type="coiled-coil region" evidence="3">
    <location>
        <begin position="783"/>
        <end position="810"/>
    </location>
</feature>
<evidence type="ECO:0000256" key="3">
    <source>
        <dbReference type="SAM" id="Coils"/>
    </source>
</evidence>
<dbReference type="InterPro" id="IPR012951">
    <property type="entry name" value="BBE"/>
</dbReference>
<dbReference type="Gene3D" id="3.30.465.10">
    <property type="match status" value="2"/>
</dbReference>
<dbReference type="SUPFAM" id="SSF56176">
    <property type="entry name" value="FAD-binding/transporter-associated domain-like"/>
    <property type="match status" value="1"/>
</dbReference>
<sequence length="837" mass="91385">MAPNIVSLGVGHIVLLLLSIHADARLNSHIGLGATHVSKESAAGAELFANEAFQLTESILVDLMDDEYFAQYASLFAFGNGSTNHKKLSESAQACKTYPGDALWPSADLWDAFDSFSGGALSPITPIASPCYKDSVYHNYDASLCVSVTEGWVEESTHYNDPGSVMWPIYEGKTCLAGTDPTLLSNCTQGGYSLYSVNISNVAQIQLSVNFARSLNLRLVVKNTGHDYNGRSTGYGALSIWTHNLKGIRFISKYHSRGYTGPAFKLGAGVQGFELYEAAETHGVTTLAGICPTVGVVGGYIQGGGHSPLMQLFGMGADQVLAIEVVTAAGTFVTATPDLNADLYWALLGGGGGTFGIVTSAVLKAHPQVGVTISTFSFATSNNVSVETFWKGVAAYWNQIPIYNTAKTYSYFSIINALGNYIFTMAPFFATNQTTEEYEILVGPLFQALSDLGIPNAATTNHFDSFYPAYQATFATYDQNIGSYAGLTANRLLPAENWDNETIRESTLRVFKETVDRSTIVLGYHQAPLNPVGVINSVNPAFRTEAGQLIIVKAVDPDDASEELKLAGENLTYAIMGPLRDATPAGGAYNNEADVGEPNWQDAFWGENYPRLKEIKNKWDPTDLFYVHHGVGSEEWHVNDGGSGGVQTQNATWLICPDGHGCCYFTSRTVKCTAAGTFEPNCGILASYHTYEERVPSVEDEVWVPLVSLDQHIGSSANCGETFLPYHQIVLEMDEEIEELTEYLEQVVSEFFDTKAAYSHLKTGWRCDAHHVCERVLEDHCREFAIREELEELKGRLADMESEILALEVKFALRRLRFEATAFGFTGTCDINNFSLK</sequence>
<feature type="domain" description="FAD-binding PCMH-type" evidence="5">
    <location>
        <begin position="189"/>
        <end position="368"/>
    </location>
</feature>
<evidence type="ECO:0000256" key="4">
    <source>
        <dbReference type="SAM" id="SignalP"/>
    </source>
</evidence>
<evidence type="ECO:0000259" key="5">
    <source>
        <dbReference type="PROSITE" id="PS51387"/>
    </source>
</evidence>
<dbReference type="PROSITE" id="PS51387">
    <property type="entry name" value="FAD_PCMH"/>
    <property type="match status" value="1"/>
</dbReference>
<dbReference type="Proteomes" id="UP001265746">
    <property type="component" value="Unassembled WGS sequence"/>
</dbReference>
<name>A0AAD9S5J8_PHOAM</name>
<dbReference type="InterPro" id="IPR016166">
    <property type="entry name" value="FAD-bd_PCMH"/>
</dbReference>
<keyword evidence="4" id="KW-0732">Signal</keyword>
<evidence type="ECO:0000313" key="6">
    <source>
        <dbReference type="EMBL" id="KAK2599741.1"/>
    </source>
</evidence>